<dbReference type="InParanoid" id="A0A0V0QV90"/>
<sequence length="461" mass="55213">MSEHKNIQNFLEILRTQQCPQKGHKNQPYILICLDQSCKHKGQIVCSECILQYHNHNSQTLISLQNYEQYLDSYFEQTQKKQSPNKKSNRTLLENSQQNENQNENKNQQQQKSSSSKKLNEQNQNPEKKNDQQQQSFNFETPFKNLLQSFKIFKKNIIQQLEEIEKKIEFQVNSFTYHENFNLTHQQIKDLHSSFLTSPQEKQTLISEFKQKFSFFSKQFRVSQTQRQIEKIPNLQQQIEKQLEKTQPQIDIMNQQFLQLIQSYIQLNKMAKFEDFEKQHKFQQSMKDRQLCRFQNSIDGDWGINAKTFIRLGFYLKDPNANASLLGLKQNKISRWKQNQQIDIRIIIFKGKIFGQNLIFDETFSILKMNQNMDESNQFYDLMFSRPVKIEGNQQYIIAQLHQQSFFSFCGGGRKSENMIPDFNFFDIKEVQNFENHEPQPMHDLFEFGLLHTFFYRFDPK</sequence>
<feature type="region of interest" description="Disordered" evidence="1">
    <location>
        <begin position="78"/>
        <end position="135"/>
    </location>
</feature>
<feature type="compositionally biased region" description="Low complexity" evidence="1">
    <location>
        <begin position="92"/>
        <end position="125"/>
    </location>
</feature>
<dbReference type="InterPro" id="IPR038648">
    <property type="entry name" value="PHR_sf"/>
</dbReference>
<feature type="domain" description="PHR" evidence="2">
    <location>
        <begin position="292"/>
        <end position="414"/>
    </location>
</feature>
<evidence type="ECO:0000313" key="4">
    <source>
        <dbReference type="Proteomes" id="UP000054937"/>
    </source>
</evidence>
<dbReference type="Gene3D" id="2.60.120.820">
    <property type="entry name" value="PHR domain"/>
    <property type="match status" value="1"/>
</dbReference>
<dbReference type="Pfam" id="PF08005">
    <property type="entry name" value="PHR"/>
    <property type="match status" value="1"/>
</dbReference>
<evidence type="ECO:0000259" key="2">
    <source>
        <dbReference type="Pfam" id="PF08005"/>
    </source>
</evidence>
<dbReference type="InterPro" id="IPR012983">
    <property type="entry name" value="PHR"/>
</dbReference>
<dbReference type="EMBL" id="LDAU01000101">
    <property type="protein sequence ID" value="KRX06086.1"/>
    <property type="molecule type" value="Genomic_DNA"/>
</dbReference>
<dbReference type="AlphaFoldDB" id="A0A0V0QV90"/>
<protein>
    <recommendedName>
        <fullName evidence="2">PHR domain-containing protein</fullName>
    </recommendedName>
</protein>
<name>A0A0V0QV90_PSEPJ</name>
<proteinExistence type="predicted"/>
<gene>
    <name evidence="3" type="ORF">PPERSA_09698</name>
</gene>
<organism evidence="3 4">
    <name type="scientific">Pseudocohnilembus persalinus</name>
    <name type="common">Ciliate</name>
    <dbReference type="NCBI Taxonomy" id="266149"/>
    <lineage>
        <taxon>Eukaryota</taxon>
        <taxon>Sar</taxon>
        <taxon>Alveolata</taxon>
        <taxon>Ciliophora</taxon>
        <taxon>Intramacronucleata</taxon>
        <taxon>Oligohymenophorea</taxon>
        <taxon>Scuticociliatia</taxon>
        <taxon>Philasterida</taxon>
        <taxon>Pseudocohnilembidae</taxon>
        <taxon>Pseudocohnilembus</taxon>
    </lineage>
</organism>
<evidence type="ECO:0000313" key="3">
    <source>
        <dbReference type="EMBL" id="KRX06086.1"/>
    </source>
</evidence>
<accession>A0A0V0QV90</accession>
<evidence type="ECO:0000256" key="1">
    <source>
        <dbReference type="SAM" id="MobiDB-lite"/>
    </source>
</evidence>
<reference evidence="3 4" key="1">
    <citation type="journal article" date="2015" name="Sci. Rep.">
        <title>Genome of the facultative scuticociliatosis pathogen Pseudocohnilembus persalinus provides insight into its virulence through horizontal gene transfer.</title>
        <authorList>
            <person name="Xiong J."/>
            <person name="Wang G."/>
            <person name="Cheng J."/>
            <person name="Tian M."/>
            <person name="Pan X."/>
            <person name="Warren A."/>
            <person name="Jiang C."/>
            <person name="Yuan D."/>
            <person name="Miao W."/>
        </authorList>
    </citation>
    <scope>NUCLEOTIDE SEQUENCE [LARGE SCALE GENOMIC DNA]</scope>
    <source>
        <strain evidence="3">36N120E</strain>
    </source>
</reference>
<dbReference type="Proteomes" id="UP000054937">
    <property type="component" value="Unassembled WGS sequence"/>
</dbReference>
<comment type="caution">
    <text evidence="3">The sequence shown here is derived from an EMBL/GenBank/DDBJ whole genome shotgun (WGS) entry which is preliminary data.</text>
</comment>
<keyword evidence="4" id="KW-1185">Reference proteome</keyword>